<dbReference type="InterPro" id="IPR025103">
    <property type="entry name" value="DUF4011"/>
</dbReference>
<protein>
    <submittedName>
        <fullName evidence="2">DUF4011 domain-containing protein</fullName>
    </submittedName>
</protein>
<dbReference type="Pfam" id="PF18741">
    <property type="entry name" value="MTES_1575"/>
    <property type="match status" value="1"/>
</dbReference>
<dbReference type="PANTHER" id="PTHR10887:SF495">
    <property type="entry name" value="HELICASE SENATAXIN ISOFORM X1-RELATED"/>
    <property type="match status" value="1"/>
</dbReference>
<dbReference type="InterPro" id="IPR047187">
    <property type="entry name" value="SF1_C_Upf1"/>
</dbReference>
<dbReference type="InterPro" id="IPR027417">
    <property type="entry name" value="P-loop_NTPase"/>
</dbReference>
<feature type="domain" description="RAP" evidence="1">
    <location>
        <begin position="1618"/>
        <end position="1671"/>
    </location>
</feature>
<sequence length="1811" mass="208723">MNEDVIDLKKYLEGIRGRLLDLGLRNRLLNFKPSKGKVISLTTAHPDELYKELSVGNKIVFRSLFFPRKSDLIQNKLLPQELLEQIEELEPIDYRKHIDLKKWAEVCGLNTEEDIPDGMRSALQGHSLTTTFIPEDYELYFNKLYLNRQSIIQEIGTNALYLVLGFLEWFDQTWEEQKRTKKKCLAPLLVAPLRLDRSAGSHGNRYEFSIVAEDEFVLNETLRKKLLNDFAIELPEFNGNYNPSEYFKLVSEELADAGYYWRVRNRACISILDFTKLAMYEDLDPSKWSENSLLENPNIKTLILGSDREQSSIQASNIDEIQDFERSVPLVLDADNSQSTAIYEALFGRNLVIEGPPGTGKSQTITNLIAALLYQGKSVLFASEKLAALKVVKNKLDGLGLGNFCLELHSDQINKQSLRESLKKRIEMRPERLDEVNRENLYNEHEHYKEKLNDYIRAVSSNFEDSNVKKGQILLSAARYKRYFPNPERIRPDAFDLGNCSQLLSFSRLTAVKDLTSVAQELLSNAHIKKINEHPWYGVGLAGIIVPSEAPVLEALSKWNTDLLKSKEITEDLCNKFQLNQRSQLDWDDLIKTFSELPTLSDNSVSADLSLLLTVGSHDIKKCVTQFEKIYKEFNAIKRKVPYSNIDRENLRQLKLKLNCLGEYLKHATTISELVSILEDNQKFGSQLTEIETNVRHLLKKLSLNRLEDNLGNKAFLRFLANLVDQAPEMEKLVNKLNIRNTCKELANFDFEEFKTELLNLKDQRSKLNDIFNLSDVPQRDELEKCFNLLKDSSIFSWLKSDWRKARTKVKSVLKQDKSLDIGIKSLPLWIEYLDGEGKFINNPIYRELFDKLINGVDTNLDQIQRVINWCQTITDYQREVLSLEERINIQHVMSLSDTELEIFSNLGQLSFGDQIRSTLEQADDVSKFLKDKCKREISKDLFKLPKVLSEVTESFKQCEELFKCLPDASISEFVDWIDTMERYYQKYQDWNYSELSKKLPRDHWGLSLDQVQEIVDKKLQDIKELVQTSSLIKQPKLSDVESFLVHNPEDYSKLLQAIQLCEAPLKLSYGEGINFYNESKTNNKIWEGQLKIDELILRNNKALERKETLYEWLNFASEFLDAKKLRLGKVVTKIQDGEIDLDNFENAYKAMAYDFSAEKILTEEPAISKIRNIKHDQLQNKFAKLDRELQEQHIKEIRAVLTNKNVPVGCAGVRVSEYTDLRLIEHEIQKKKKLISNRELISRASGAITALKPCFMMSPLTAAQYLQPKGALFDVVVMDEASQIKPEDAIGLIARGKQIIVVGDPQQLPPTNFFQNAINNDDDDERTIIDESESILDTAWNRFDRCTLNWHYRSRHQSLIEFSNQYFYNGKLTVFPSPYTENDEFGIQLHYVQGTFDGHSTNKKEAKEIAKAVIIQLLKNPEESVGVVAMNAPQSECIRNEIEVLAANNVKIQRALDENAQTEMPWFVKNLENVQGDERDVIFISLTYGPASIGGKVPQRFGPITQEKGGRRLNVLFSRAKKRMEVFTSMHASDVLATEGRGTKILHDFLEYCNTKQIPESVIYNTNRAPDSDFEIAVAEAMRAQGFECVPQVGVRGYFIDIGVVDPRDKNKFIVGIECDGAAYHSSASARERDRLRQEILEKLGWKILRVWSTDWYQNSNAIIRYLVEEINHICQTEVSCSDQDESMNETDNYHQSVEKEIIKYFAEKSSTETEQDEEKVEKSYQELFRFDDIESSLKHIAQEIAKKYPDTDPDKRLLRPNMMNYFLVNRPINTEEFLSTCPQSLRSGTSVDEAKDYLSTVFQTLAKWN</sequence>
<dbReference type="PANTHER" id="PTHR10887">
    <property type="entry name" value="DNA2/NAM7 HELICASE FAMILY"/>
    <property type="match status" value="1"/>
</dbReference>
<dbReference type="InterPro" id="IPR049468">
    <property type="entry name" value="Restrct_endonuc-II-like_dom"/>
</dbReference>
<gene>
    <name evidence="2" type="ORF">H5985_04405</name>
</gene>
<dbReference type="Pfam" id="PF13195">
    <property type="entry name" value="DUF4011"/>
    <property type="match status" value="1"/>
</dbReference>
<organism evidence="2 3">
    <name type="scientific">Parasutterella secunda</name>
    <dbReference type="NCBI Taxonomy" id="626947"/>
    <lineage>
        <taxon>Bacteria</taxon>
        <taxon>Pseudomonadati</taxon>
        <taxon>Pseudomonadota</taxon>
        <taxon>Betaproteobacteria</taxon>
        <taxon>Burkholderiales</taxon>
        <taxon>Sutterellaceae</taxon>
        <taxon>Parasutterella</taxon>
    </lineage>
</organism>
<keyword evidence="3" id="KW-1185">Reference proteome</keyword>
<dbReference type="InterPro" id="IPR045055">
    <property type="entry name" value="DNA2/NAM7-like"/>
</dbReference>
<evidence type="ECO:0000313" key="2">
    <source>
        <dbReference type="EMBL" id="MBM6928509.1"/>
    </source>
</evidence>
<dbReference type="InterPro" id="IPR041679">
    <property type="entry name" value="DNA2/NAM7-like_C"/>
</dbReference>
<dbReference type="InterPro" id="IPR013584">
    <property type="entry name" value="RAP"/>
</dbReference>
<dbReference type="InterPro" id="IPR041677">
    <property type="entry name" value="DNA2/NAM7_AAA_11"/>
</dbReference>
<evidence type="ECO:0000259" key="1">
    <source>
        <dbReference type="SMART" id="SM00952"/>
    </source>
</evidence>
<dbReference type="RefSeq" id="WP_205050106.1">
    <property type="nucleotide sequence ID" value="NZ_JACJKX010000006.1"/>
</dbReference>
<dbReference type="Gene3D" id="3.40.960.10">
    <property type="entry name" value="VSR Endonuclease"/>
    <property type="match status" value="1"/>
</dbReference>
<dbReference type="SUPFAM" id="SSF52980">
    <property type="entry name" value="Restriction endonuclease-like"/>
    <property type="match status" value="1"/>
</dbReference>
<name>A0ABS2GU76_9BURK</name>
<proteinExistence type="predicted"/>
<accession>A0ABS2GU76</accession>
<dbReference type="Pfam" id="PF13087">
    <property type="entry name" value="AAA_12"/>
    <property type="match status" value="1"/>
</dbReference>
<comment type="caution">
    <text evidence="2">The sequence shown here is derived from an EMBL/GenBank/DDBJ whole genome shotgun (WGS) entry which is preliminary data.</text>
</comment>
<dbReference type="SUPFAM" id="SSF52540">
    <property type="entry name" value="P-loop containing nucleoside triphosphate hydrolases"/>
    <property type="match status" value="1"/>
</dbReference>
<reference evidence="2 3" key="1">
    <citation type="journal article" date="2021" name="Sci. Rep.">
        <title>The distribution of antibiotic resistance genes in chicken gut microbiota commensals.</title>
        <authorList>
            <person name="Juricova H."/>
            <person name="Matiasovicova J."/>
            <person name="Kubasova T."/>
            <person name="Cejkova D."/>
            <person name="Rychlik I."/>
        </authorList>
    </citation>
    <scope>NUCLEOTIDE SEQUENCE [LARGE SCALE GENOMIC DNA]</scope>
    <source>
        <strain evidence="2 3">An562</strain>
    </source>
</reference>
<evidence type="ECO:0000313" key="3">
    <source>
        <dbReference type="Proteomes" id="UP000777002"/>
    </source>
</evidence>
<dbReference type="EMBL" id="JACJKX010000006">
    <property type="protein sequence ID" value="MBM6928509.1"/>
    <property type="molecule type" value="Genomic_DNA"/>
</dbReference>
<dbReference type="Pfam" id="PF13086">
    <property type="entry name" value="AAA_11"/>
    <property type="match status" value="2"/>
</dbReference>
<dbReference type="SMART" id="SM00952">
    <property type="entry name" value="RAP"/>
    <property type="match status" value="1"/>
</dbReference>
<dbReference type="InterPro" id="IPR011335">
    <property type="entry name" value="Restrct_endonuc-II-like"/>
</dbReference>
<dbReference type="Proteomes" id="UP000777002">
    <property type="component" value="Unassembled WGS sequence"/>
</dbReference>
<dbReference type="Gene3D" id="3.40.50.300">
    <property type="entry name" value="P-loop containing nucleotide triphosphate hydrolases"/>
    <property type="match status" value="3"/>
</dbReference>
<dbReference type="CDD" id="cd18808">
    <property type="entry name" value="SF1_C_Upf1"/>
    <property type="match status" value="1"/>
</dbReference>